<dbReference type="AlphaFoldDB" id="A0A8H7QY32"/>
<dbReference type="EMBL" id="JAEPRC010000343">
    <property type="protein sequence ID" value="KAG2199681.1"/>
    <property type="molecule type" value="Genomic_DNA"/>
</dbReference>
<organism evidence="2 3">
    <name type="scientific">Mucor plumbeus</name>
    <dbReference type="NCBI Taxonomy" id="97098"/>
    <lineage>
        <taxon>Eukaryota</taxon>
        <taxon>Fungi</taxon>
        <taxon>Fungi incertae sedis</taxon>
        <taxon>Mucoromycota</taxon>
        <taxon>Mucoromycotina</taxon>
        <taxon>Mucoromycetes</taxon>
        <taxon>Mucorales</taxon>
        <taxon>Mucorineae</taxon>
        <taxon>Mucoraceae</taxon>
        <taxon>Mucor</taxon>
    </lineage>
</organism>
<evidence type="ECO:0000256" key="1">
    <source>
        <dbReference type="SAM" id="MobiDB-lite"/>
    </source>
</evidence>
<feature type="region of interest" description="Disordered" evidence="1">
    <location>
        <begin position="1"/>
        <end position="21"/>
    </location>
</feature>
<evidence type="ECO:0000313" key="3">
    <source>
        <dbReference type="Proteomes" id="UP000650833"/>
    </source>
</evidence>
<accession>A0A8H7QY32</accession>
<comment type="caution">
    <text evidence="2">The sequence shown here is derived from an EMBL/GenBank/DDBJ whole genome shotgun (WGS) entry which is preliminary data.</text>
</comment>
<gene>
    <name evidence="2" type="ORF">INT46_006306</name>
</gene>
<keyword evidence="3" id="KW-1185">Reference proteome</keyword>
<dbReference type="Proteomes" id="UP000650833">
    <property type="component" value="Unassembled WGS sequence"/>
</dbReference>
<protein>
    <submittedName>
        <fullName evidence="2">Uncharacterized protein</fullName>
    </submittedName>
</protein>
<name>A0A8H7QY32_9FUNG</name>
<evidence type="ECO:0000313" key="2">
    <source>
        <dbReference type="EMBL" id="KAG2199681.1"/>
    </source>
</evidence>
<reference evidence="2" key="1">
    <citation type="submission" date="2020-12" db="EMBL/GenBank/DDBJ databases">
        <title>Metabolic potential, ecology and presence of endohyphal bacteria is reflected in genomic diversity of Mucoromycotina.</title>
        <authorList>
            <person name="Muszewska A."/>
            <person name="Okrasinska A."/>
            <person name="Steczkiewicz K."/>
            <person name="Drgas O."/>
            <person name="Orlowska M."/>
            <person name="Perlinska-Lenart U."/>
            <person name="Aleksandrzak-Piekarczyk T."/>
            <person name="Szatraj K."/>
            <person name="Zielenkiewicz U."/>
            <person name="Pilsyk S."/>
            <person name="Malc E."/>
            <person name="Mieczkowski P."/>
            <person name="Kruszewska J.S."/>
            <person name="Biernat P."/>
            <person name="Pawlowska J."/>
        </authorList>
    </citation>
    <scope>NUCLEOTIDE SEQUENCE</scope>
    <source>
        <strain evidence="2">CBS 226.32</strain>
    </source>
</reference>
<proteinExistence type="predicted"/>
<sequence>MKTQRESRRTSKQRNQPELNLNAQGKSIDYANIADIITSAKNEIILRIDQFVEKIQNSINAVTLAREPNANASTNVNAMCDTLIANMMSNNNRFKQFRIKQPKSRNGNYASDNKALFKQKLEGEV</sequence>